<feature type="compositionally biased region" description="Basic and acidic residues" evidence="2">
    <location>
        <begin position="513"/>
        <end position="524"/>
    </location>
</feature>
<feature type="compositionally biased region" description="Basic and acidic residues" evidence="2">
    <location>
        <begin position="490"/>
        <end position="501"/>
    </location>
</feature>
<evidence type="ECO:0000313" key="3">
    <source>
        <dbReference type="EMBL" id="KAL3695356.1"/>
    </source>
</evidence>
<evidence type="ECO:0000313" key="4">
    <source>
        <dbReference type="Proteomes" id="UP001633002"/>
    </source>
</evidence>
<keyword evidence="4" id="KW-1185">Reference proteome</keyword>
<organism evidence="3 4">
    <name type="scientific">Riccia sorocarpa</name>
    <dbReference type="NCBI Taxonomy" id="122646"/>
    <lineage>
        <taxon>Eukaryota</taxon>
        <taxon>Viridiplantae</taxon>
        <taxon>Streptophyta</taxon>
        <taxon>Embryophyta</taxon>
        <taxon>Marchantiophyta</taxon>
        <taxon>Marchantiopsida</taxon>
        <taxon>Marchantiidae</taxon>
        <taxon>Marchantiales</taxon>
        <taxon>Ricciaceae</taxon>
        <taxon>Riccia</taxon>
    </lineage>
</organism>
<reference evidence="3 4" key="1">
    <citation type="submission" date="2024-09" db="EMBL/GenBank/DDBJ databases">
        <title>Chromosome-scale assembly of Riccia sorocarpa.</title>
        <authorList>
            <person name="Paukszto L."/>
        </authorList>
    </citation>
    <scope>NUCLEOTIDE SEQUENCE [LARGE SCALE GENOMIC DNA]</scope>
    <source>
        <strain evidence="3">LP-2024</strain>
        <tissue evidence="3">Aerial parts of the thallus</tissue>
    </source>
</reference>
<proteinExistence type="predicted"/>
<name>A0ABD3HWN1_9MARC</name>
<dbReference type="Proteomes" id="UP001633002">
    <property type="component" value="Unassembled WGS sequence"/>
</dbReference>
<dbReference type="EMBL" id="JBJQOH010000002">
    <property type="protein sequence ID" value="KAL3695356.1"/>
    <property type="molecule type" value="Genomic_DNA"/>
</dbReference>
<sequence>MEVVCYENGRPHPNTVTLTMIKILYKQEIVVYDPKKVTRCSACSKNLIEARWRLIDQREDFYSVEPTYVTVEWLRKEADGIHVHGLGPLLFCKQTDQTIELEDATGRIFTHWKWMCRRHGGEWEYRCSAIAIWSGKCCCSAALKNKDASKNLPASCLCRTLLNREYCHICLARNSACKRRLSPTVTSTDQVREEKVEATLSQDVCLCSTVFNSNGSCYCGYGKLSKKRSGDEEAARNRITLKPKVEKPASKLVEKAKQKPTPKKKPECRLLQVSITVGIVGICTETFDALQVFVEKRAAVGLIALERGDATLQLHVQGVMAVESTSARQIKSDLHVAIGWDRCCPVGGSICVKVLTNKGVHTLSYAISEIQSEESTVNLIPELPQTDALEWPVNPGLRWLLSPEMSQDRAESVWRLATAPESTTLRDIDETFYGIKPSERYHTIHPMESILQHAREKEDAQEAEDLEKQLQDLETRIHTMAVTGSVIKGGNDKRIEHEHNSHGTRLQAVGKDASGKDPRHEDRTSGGSRPKHSSKKPVTSLPTKSLTPAAVPSTSTSQKLKRKAKSSSGIEPAIAWFDTARDMKTTRIKSSQEPHVREQNNEIELGDYIPLVRDVDEEE</sequence>
<comment type="caution">
    <text evidence="3">The sequence shown here is derived from an EMBL/GenBank/DDBJ whole genome shotgun (WGS) entry which is preliminary data.</text>
</comment>
<feature type="compositionally biased region" description="Polar residues" evidence="2">
    <location>
        <begin position="536"/>
        <end position="558"/>
    </location>
</feature>
<evidence type="ECO:0000256" key="1">
    <source>
        <dbReference type="SAM" id="Coils"/>
    </source>
</evidence>
<feature type="coiled-coil region" evidence="1">
    <location>
        <begin position="453"/>
        <end position="483"/>
    </location>
</feature>
<accession>A0ABD3HWN1</accession>
<evidence type="ECO:0000256" key="2">
    <source>
        <dbReference type="SAM" id="MobiDB-lite"/>
    </source>
</evidence>
<keyword evidence="1" id="KW-0175">Coiled coil</keyword>
<dbReference type="AlphaFoldDB" id="A0ABD3HWN1"/>
<gene>
    <name evidence="3" type="ORF">R1sor_009432</name>
</gene>
<protein>
    <submittedName>
        <fullName evidence="3">Uncharacterized protein</fullName>
    </submittedName>
</protein>
<feature type="region of interest" description="Disordered" evidence="2">
    <location>
        <begin position="484"/>
        <end position="571"/>
    </location>
</feature>